<gene>
    <name evidence="1" type="ORF">LTR24_004337</name>
</gene>
<dbReference type="EMBL" id="JAVRRG010000044">
    <property type="protein sequence ID" value="KAK5093349.1"/>
    <property type="molecule type" value="Genomic_DNA"/>
</dbReference>
<sequence>MPSKTRQVIEERYIPEKKLIEYLDQQYGKKNYDATCRLGTWTIVGPRKLSEDELRKLEQ</sequence>
<proteinExistence type="predicted"/>
<name>A0ABR0KC64_9EURO</name>
<dbReference type="Proteomes" id="UP001345013">
    <property type="component" value="Unassembled WGS sequence"/>
</dbReference>
<comment type="caution">
    <text evidence="1">The sequence shown here is derived from an EMBL/GenBank/DDBJ whole genome shotgun (WGS) entry which is preliminary data.</text>
</comment>
<protein>
    <submittedName>
        <fullName evidence="1">Uncharacterized protein</fullName>
    </submittedName>
</protein>
<evidence type="ECO:0000313" key="2">
    <source>
        <dbReference type="Proteomes" id="UP001345013"/>
    </source>
</evidence>
<keyword evidence="2" id="KW-1185">Reference proteome</keyword>
<accession>A0ABR0KC64</accession>
<organism evidence="1 2">
    <name type="scientific">Lithohypha guttulata</name>
    <dbReference type="NCBI Taxonomy" id="1690604"/>
    <lineage>
        <taxon>Eukaryota</taxon>
        <taxon>Fungi</taxon>
        <taxon>Dikarya</taxon>
        <taxon>Ascomycota</taxon>
        <taxon>Pezizomycotina</taxon>
        <taxon>Eurotiomycetes</taxon>
        <taxon>Chaetothyriomycetidae</taxon>
        <taxon>Chaetothyriales</taxon>
        <taxon>Trichomeriaceae</taxon>
        <taxon>Lithohypha</taxon>
    </lineage>
</organism>
<reference evidence="1 2" key="1">
    <citation type="submission" date="2023-08" db="EMBL/GenBank/DDBJ databases">
        <title>Black Yeasts Isolated from many extreme environments.</title>
        <authorList>
            <person name="Coleine C."/>
            <person name="Stajich J.E."/>
            <person name="Selbmann L."/>
        </authorList>
    </citation>
    <scope>NUCLEOTIDE SEQUENCE [LARGE SCALE GENOMIC DNA]</scope>
    <source>
        <strain evidence="1 2">CCFEE 5885</strain>
    </source>
</reference>
<evidence type="ECO:0000313" key="1">
    <source>
        <dbReference type="EMBL" id="KAK5093349.1"/>
    </source>
</evidence>